<dbReference type="InterPro" id="IPR011114">
    <property type="entry name" value="RuvA_C"/>
</dbReference>
<dbReference type="NCBIfam" id="TIGR00084">
    <property type="entry name" value="ruvA"/>
    <property type="match status" value="1"/>
</dbReference>
<protein>
    <recommendedName>
        <fullName evidence="6">Holliday junction branch migration complex subunit RuvA</fullName>
    </recommendedName>
</protein>
<keyword evidence="1 6" id="KW-0963">Cytoplasm</keyword>
<dbReference type="InterPro" id="IPR003583">
    <property type="entry name" value="Hlx-hairpin-Hlx_DNA-bd_motif"/>
</dbReference>
<keyword evidence="2 6" id="KW-0227">DNA damage</keyword>
<keyword evidence="8" id="KW-0067">ATP-binding</keyword>
<keyword evidence="8" id="KW-0347">Helicase</keyword>
<dbReference type="GO" id="GO:0009379">
    <property type="term" value="C:Holliday junction helicase complex"/>
    <property type="evidence" value="ECO:0007669"/>
    <property type="project" value="InterPro"/>
</dbReference>
<comment type="subcellular location">
    <subcellularLocation>
        <location evidence="6">Cytoplasm</location>
    </subcellularLocation>
</comment>
<dbReference type="EMBL" id="MFKK01000019">
    <property type="protein sequence ID" value="OGG40759.1"/>
    <property type="molecule type" value="Genomic_DNA"/>
</dbReference>
<organism evidence="8 9">
    <name type="scientific">Candidatus Jorgensenbacteria bacterium RIFCSPLOWO2_01_FULL_45_25b</name>
    <dbReference type="NCBI Taxonomy" id="1798471"/>
    <lineage>
        <taxon>Bacteria</taxon>
        <taxon>Candidatus Joergenseniibacteriota</taxon>
    </lineage>
</organism>
<dbReference type="AlphaFoldDB" id="A0A1F6BV14"/>
<dbReference type="STRING" id="1798471.A3A21_00840"/>
<keyword evidence="8" id="KW-0378">Hydrolase</keyword>
<dbReference type="InterPro" id="IPR012340">
    <property type="entry name" value="NA-bd_OB-fold"/>
</dbReference>
<dbReference type="InterPro" id="IPR000085">
    <property type="entry name" value="RuvA"/>
</dbReference>
<dbReference type="GO" id="GO:0000400">
    <property type="term" value="F:four-way junction DNA binding"/>
    <property type="evidence" value="ECO:0007669"/>
    <property type="project" value="UniProtKB-UniRule"/>
</dbReference>
<dbReference type="CDD" id="cd14332">
    <property type="entry name" value="UBA_RuvA_C"/>
    <property type="match status" value="1"/>
</dbReference>
<dbReference type="Gene3D" id="1.10.150.20">
    <property type="entry name" value="5' to 3' exonuclease, C-terminal subdomain"/>
    <property type="match status" value="1"/>
</dbReference>
<dbReference type="GO" id="GO:0006281">
    <property type="term" value="P:DNA repair"/>
    <property type="evidence" value="ECO:0007669"/>
    <property type="project" value="UniProtKB-UniRule"/>
</dbReference>
<evidence type="ECO:0000256" key="4">
    <source>
        <dbReference type="ARBA" id="ARBA00023172"/>
    </source>
</evidence>
<evidence type="ECO:0000256" key="6">
    <source>
        <dbReference type="HAMAP-Rule" id="MF_00031"/>
    </source>
</evidence>
<dbReference type="Gene3D" id="2.40.50.140">
    <property type="entry name" value="Nucleic acid-binding proteins"/>
    <property type="match status" value="1"/>
</dbReference>
<dbReference type="SMART" id="SM00278">
    <property type="entry name" value="HhH1"/>
    <property type="match status" value="2"/>
</dbReference>
<comment type="caution">
    <text evidence="8">The sequence shown here is derived from an EMBL/GenBank/DDBJ whole genome shotgun (WGS) entry which is preliminary data.</text>
</comment>
<evidence type="ECO:0000313" key="8">
    <source>
        <dbReference type="EMBL" id="OGG40759.1"/>
    </source>
</evidence>
<reference evidence="8 9" key="1">
    <citation type="journal article" date="2016" name="Nat. Commun.">
        <title>Thousands of microbial genomes shed light on interconnected biogeochemical processes in an aquifer system.</title>
        <authorList>
            <person name="Anantharaman K."/>
            <person name="Brown C.T."/>
            <person name="Hug L.A."/>
            <person name="Sharon I."/>
            <person name="Castelle C.J."/>
            <person name="Probst A.J."/>
            <person name="Thomas B.C."/>
            <person name="Singh A."/>
            <person name="Wilkins M.J."/>
            <person name="Karaoz U."/>
            <person name="Brodie E.L."/>
            <person name="Williams K.H."/>
            <person name="Hubbard S.S."/>
            <person name="Banfield J.F."/>
        </authorList>
    </citation>
    <scope>NUCLEOTIDE SEQUENCE [LARGE SCALE GENOMIC DNA]</scope>
</reference>
<feature type="domain" description="Helix-hairpin-helix DNA-binding motif class 1" evidence="7">
    <location>
        <begin position="101"/>
        <end position="120"/>
    </location>
</feature>
<dbReference type="GO" id="GO:0005737">
    <property type="term" value="C:cytoplasm"/>
    <property type="evidence" value="ECO:0007669"/>
    <property type="project" value="UniProtKB-SubCell"/>
</dbReference>
<dbReference type="GO" id="GO:0006310">
    <property type="term" value="P:DNA recombination"/>
    <property type="evidence" value="ECO:0007669"/>
    <property type="project" value="UniProtKB-UniRule"/>
</dbReference>
<sequence length="219" mass="24411">MYGFLANKSIFALYIIASLYLRGYYQDMIYALRGRVSEIREGFFVMECSGIFFKVLAGERTITALSEREGEVKIFCATFFRENASPELFGFFEEESLRLFDLLHSVSGIGPKTALRMLDLGSVPNIIAAIMEGDAALLSTVPGIGKRTAERVILELRGKVTVQGSGDLVQSMKMDADVEDALVGLGYSRDKVKEALRLISKEVQGFQDRFKAAIKELRH</sequence>
<dbReference type="HAMAP" id="MF_00031">
    <property type="entry name" value="DNA_HJ_migration_RuvA"/>
    <property type="match status" value="1"/>
</dbReference>
<proteinExistence type="inferred from homology"/>
<dbReference type="InterPro" id="IPR010994">
    <property type="entry name" value="RuvA_2-like"/>
</dbReference>
<keyword evidence="4 6" id="KW-0233">DNA recombination</keyword>
<name>A0A1F6BV14_9BACT</name>
<gene>
    <name evidence="6" type="primary">ruvA</name>
    <name evidence="8" type="ORF">A3A21_00840</name>
</gene>
<keyword evidence="5 6" id="KW-0234">DNA repair</keyword>
<dbReference type="Proteomes" id="UP000176996">
    <property type="component" value="Unassembled WGS sequence"/>
</dbReference>
<comment type="similarity">
    <text evidence="6">Belongs to the RuvA family.</text>
</comment>
<comment type="subunit">
    <text evidence="6">Homotetramer. Forms an RuvA(8)-RuvB(12)-Holliday junction (HJ) complex. HJ DNA is sandwiched between 2 RuvA tetramers; dsDNA enters through RuvA and exits via RuvB. An RuvB hexamer assembles on each DNA strand where it exits the tetramer. Each RuvB hexamer is contacted by two RuvA subunits (via domain III) on 2 adjacent RuvB subunits; this complex drives branch migration. In the full resolvosome a probable DNA-RuvA(4)-RuvB(12)-RuvC(2) complex forms which resolves the HJ.</text>
</comment>
<dbReference type="SUPFAM" id="SSF47781">
    <property type="entry name" value="RuvA domain 2-like"/>
    <property type="match status" value="1"/>
</dbReference>
<evidence type="ECO:0000256" key="3">
    <source>
        <dbReference type="ARBA" id="ARBA00023125"/>
    </source>
</evidence>
<dbReference type="GO" id="GO:0005524">
    <property type="term" value="F:ATP binding"/>
    <property type="evidence" value="ECO:0007669"/>
    <property type="project" value="InterPro"/>
</dbReference>
<comment type="function">
    <text evidence="6">The RuvA-RuvB-RuvC complex processes Holliday junction (HJ) DNA during genetic recombination and DNA repair, while the RuvA-RuvB complex plays an important role in the rescue of blocked DNA replication forks via replication fork reversal (RFR). RuvA specifically binds to HJ cruciform DNA, conferring on it an open structure. The RuvB hexamer acts as an ATP-dependent pump, pulling dsDNA into and through the RuvAB complex. HJ branch migration allows RuvC to scan DNA until it finds its consensus sequence, where it cleaves and resolves the cruciform DNA.</text>
</comment>
<feature type="region of interest" description="Domain III" evidence="6">
    <location>
        <begin position="177"/>
        <end position="219"/>
    </location>
</feature>
<dbReference type="InterPro" id="IPR013849">
    <property type="entry name" value="DNA_helicase_Holl-junc_RuvA_I"/>
</dbReference>
<evidence type="ECO:0000313" key="9">
    <source>
        <dbReference type="Proteomes" id="UP000176996"/>
    </source>
</evidence>
<dbReference type="GO" id="GO:0048476">
    <property type="term" value="C:Holliday junction resolvase complex"/>
    <property type="evidence" value="ECO:0007669"/>
    <property type="project" value="UniProtKB-UniRule"/>
</dbReference>
<evidence type="ECO:0000256" key="2">
    <source>
        <dbReference type="ARBA" id="ARBA00022763"/>
    </source>
</evidence>
<comment type="caution">
    <text evidence="6">Lacks conserved residue(s) required for the propagation of feature annotation.</text>
</comment>
<comment type="domain">
    <text evidence="6">Has three domains with a flexible linker between the domains II and III and assumes an 'L' shape. Domain III is highly mobile and contacts RuvB.</text>
</comment>
<keyword evidence="3 6" id="KW-0238">DNA-binding</keyword>
<dbReference type="SUPFAM" id="SSF50249">
    <property type="entry name" value="Nucleic acid-binding proteins"/>
    <property type="match status" value="1"/>
</dbReference>
<evidence type="ECO:0000256" key="5">
    <source>
        <dbReference type="ARBA" id="ARBA00023204"/>
    </source>
</evidence>
<dbReference type="GO" id="GO:0009378">
    <property type="term" value="F:four-way junction helicase activity"/>
    <property type="evidence" value="ECO:0007669"/>
    <property type="project" value="InterPro"/>
</dbReference>
<feature type="domain" description="Helix-hairpin-helix DNA-binding motif class 1" evidence="7">
    <location>
        <begin position="136"/>
        <end position="155"/>
    </location>
</feature>
<dbReference type="Pfam" id="PF01330">
    <property type="entry name" value="RuvA_N"/>
    <property type="match status" value="1"/>
</dbReference>
<keyword evidence="8" id="KW-0547">Nucleotide-binding</keyword>
<accession>A0A1F6BV14</accession>
<evidence type="ECO:0000259" key="7">
    <source>
        <dbReference type="SMART" id="SM00278"/>
    </source>
</evidence>
<evidence type="ECO:0000256" key="1">
    <source>
        <dbReference type="ARBA" id="ARBA00022490"/>
    </source>
</evidence>
<dbReference type="Pfam" id="PF14520">
    <property type="entry name" value="HHH_5"/>
    <property type="match status" value="1"/>
</dbReference>